<protein>
    <submittedName>
        <fullName evidence="6 7">Uncharacterized protein LOC106179482</fullName>
    </submittedName>
</protein>
<evidence type="ECO:0000259" key="4">
    <source>
        <dbReference type="Pfam" id="PF03281"/>
    </source>
</evidence>
<dbReference type="Pfam" id="PF03281">
    <property type="entry name" value="Mab-21"/>
    <property type="match status" value="1"/>
</dbReference>
<organism evidence="5 6">
    <name type="scientific">Lingula anatina</name>
    <name type="common">Brachiopod</name>
    <name type="synonym">Lingula unguis</name>
    <dbReference type="NCBI Taxonomy" id="7574"/>
    <lineage>
        <taxon>Eukaryota</taxon>
        <taxon>Metazoa</taxon>
        <taxon>Spiralia</taxon>
        <taxon>Lophotrochozoa</taxon>
        <taxon>Brachiopoda</taxon>
        <taxon>Linguliformea</taxon>
        <taxon>Lingulata</taxon>
        <taxon>Lingulida</taxon>
        <taxon>Linguloidea</taxon>
        <taxon>Lingulidae</taxon>
        <taxon>Lingula</taxon>
    </lineage>
</organism>
<dbReference type="GeneID" id="106179482"/>
<feature type="compositionally biased region" description="Polar residues" evidence="2">
    <location>
        <begin position="739"/>
        <end position="749"/>
    </location>
</feature>
<evidence type="ECO:0000313" key="7">
    <source>
        <dbReference type="RefSeq" id="XP_013418580.1"/>
    </source>
</evidence>
<dbReference type="PANTHER" id="PTHR10656:SF42">
    <property type="entry name" value="CYCLIC GMP-AMP SYNTHASE-LIKE PROTEIN-RELATED"/>
    <property type="match status" value="1"/>
</dbReference>
<dbReference type="InterPro" id="IPR046903">
    <property type="entry name" value="Mab-21-like_nuc_Trfase"/>
</dbReference>
<feature type="transmembrane region" description="Helical" evidence="3">
    <location>
        <begin position="520"/>
        <end position="544"/>
    </location>
</feature>
<dbReference type="RefSeq" id="XP_013418580.1">
    <property type="nucleotide sequence ID" value="XM_013563126.1"/>
</dbReference>
<dbReference type="KEGG" id="lak:106179482"/>
<evidence type="ECO:0000256" key="2">
    <source>
        <dbReference type="SAM" id="MobiDB-lite"/>
    </source>
</evidence>
<accession>A0A1S3K7I1</accession>
<feature type="transmembrane region" description="Helical" evidence="3">
    <location>
        <begin position="605"/>
        <end position="631"/>
    </location>
</feature>
<dbReference type="Gene3D" id="3.30.460.90">
    <property type="match status" value="1"/>
</dbReference>
<feature type="transmembrane region" description="Helical" evidence="3">
    <location>
        <begin position="476"/>
        <end position="500"/>
    </location>
</feature>
<sequence>MEENAPSLLTSEEYQKLMSDLHSPFAFRAAPLPDDTLPNSDRVDGSRRQISTESVNARGKIKSDPFLNRYISYVDTYEARLLKDAEDVEERVRSYLNTEILDKLNRSQSGNISSNLMLNFELMPAGSFYEGVKVKHANEFDYLLVPFIEDTASKRRIEIGSKLTMTRNSLPTIKNIRDRPVQHLSYFSLGTNDHEVERALRSLTGASTGGNGKISARNVTEGLRAMVCEALGCGNSNSVTTKGPAVTLYLSCPGTQENGLYLRCLGREIGRAGIQYPVKVDLTLALKVEVPLQYFDEGDNKTKIVELNELTARRRHDLTKQIRHCFFVTAGDFWQCSFSYHQTYIIRETAEENQSGLRAIKSLRDDLSLSDPLDNTILSTYPLKVAYLNKTFNMDDEDVERQGKETKWNAAEIDKHVVDMLQSIDEQGAERSMKDIFIKNNAVFHDADKSYLESRRLLRHLKTEKKLYKLHGRGHCCCLSIIIVLLILVAITALTFNEAINYKTLPKEICITASISSGSVIVGLLCLLMGIVCFALTSCSFVLFNRCCVKRQSKLYQLSFCCLLFLYICALIFALIVFGIVLTILILFYFARMDACQVVSDMEDYFHVAAGISFAGVGLVFLYISIFYICLRYCGRHCMWGTHSWPRWDLCSSFRGTCVGVCCQKSYHNDVFAWFMCDDIFCRICCRRMYEEGFIRGPLRASVFDRATARFQKTVGLSGAVEERVAVTYERETGGALQTVDQSEASVSEQTRHPGESGEASFSQISLVEEVSRSEVTIDDSQDPGTDRDDQQEVSDVEQEPDEQLQDPSVEAEESPGSQVTDAD</sequence>
<dbReference type="RefSeq" id="XP_013418578.1">
    <property type="nucleotide sequence ID" value="XM_013563124.1"/>
</dbReference>
<proteinExistence type="inferred from homology"/>
<name>A0A1S3K7I1_LINAN</name>
<feature type="compositionally biased region" description="Acidic residues" evidence="2">
    <location>
        <begin position="792"/>
        <end position="814"/>
    </location>
</feature>
<keyword evidence="5" id="KW-1185">Reference proteome</keyword>
<evidence type="ECO:0000256" key="3">
    <source>
        <dbReference type="SAM" id="Phobius"/>
    </source>
</evidence>
<dbReference type="OrthoDB" id="6160741at2759"/>
<keyword evidence="3" id="KW-0812">Transmembrane</keyword>
<reference evidence="6 7" key="1">
    <citation type="submission" date="2025-04" db="UniProtKB">
        <authorList>
            <consortium name="RefSeq"/>
        </authorList>
    </citation>
    <scope>IDENTIFICATION</scope>
    <source>
        <tissue evidence="6 7">Gonads</tissue>
    </source>
</reference>
<feature type="transmembrane region" description="Helical" evidence="3">
    <location>
        <begin position="564"/>
        <end position="590"/>
    </location>
</feature>
<dbReference type="Gene3D" id="1.10.1410.40">
    <property type="match status" value="1"/>
</dbReference>
<keyword evidence="3" id="KW-1133">Transmembrane helix</keyword>
<feature type="region of interest" description="Disordered" evidence="2">
    <location>
        <begin position="30"/>
        <end position="49"/>
    </location>
</feature>
<feature type="domain" description="Mab-21-like nucleotidyltransferase" evidence="4">
    <location>
        <begin position="128"/>
        <end position="346"/>
    </location>
</feature>
<gene>
    <name evidence="6 7" type="primary">LOC106179482</name>
</gene>
<evidence type="ECO:0000313" key="5">
    <source>
        <dbReference type="Proteomes" id="UP000085678"/>
    </source>
</evidence>
<evidence type="ECO:0000256" key="1">
    <source>
        <dbReference type="ARBA" id="ARBA00008307"/>
    </source>
</evidence>
<dbReference type="PANTHER" id="PTHR10656">
    <property type="entry name" value="CELL FATE DETERMINING PROTEIN MAB21-RELATED"/>
    <property type="match status" value="1"/>
</dbReference>
<dbReference type="Proteomes" id="UP000085678">
    <property type="component" value="Unplaced"/>
</dbReference>
<dbReference type="AlphaFoldDB" id="A0A1S3K7I1"/>
<feature type="region of interest" description="Disordered" evidence="2">
    <location>
        <begin position="733"/>
        <end position="824"/>
    </location>
</feature>
<keyword evidence="3" id="KW-0472">Membrane</keyword>
<comment type="similarity">
    <text evidence="1">Belongs to the mab-21 family.</text>
</comment>
<evidence type="ECO:0000313" key="6">
    <source>
        <dbReference type="RefSeq" id="XP_013418578.1"/>
    </source>
</evidence>